<feature type="site" description="Cleavage; by autolysis" evidence="3">
    <location>
        <begin position="548"/>
        <end position="549"/>
    </location>
</feature>
<dbReference type="InterPro" id="IPR019502">
    <property type="entry name" value="Peptidase_S68_pidd"/>
</dbReference>
<accession>A0A3B3Z7D7</accession>
<dbReference type="SMART" id="SM00369">
    <property type="entry name" value="LRR_TYP"/>
    <property type="match status" value="6"/>
</dbReference>
<dbReference type="InterPro" id="IPR011029">
    <property type="entry name" value="DEATH-like_dom_sf"/>
</dbReference>
<dbReference type="SUPFAM" id="SSF52047">
    <property type="entry name" value="RNI-like"/>
    <property type="match status" value="1"/>
</dbReference>
<feature type="domain" description="ZU5" evidence="6">
    <location>
        <begin position="418"/>
        <end position="557"/>
    </location>
</feature>
<dbReference type="InterPro" id="IPR050216">
    <property type="entry name" value="LRR_domain-containing"/>
</dbReference>
<dbReference type="PROSITE" id="PS51450">
    <property type="entry name" value="LRR"/>
    <property type="match status" value="3"/>
</dbReference>
<dbReference type="Pfam" id="PF00791">
    <property type="entry name" value="ZU5"/>
    <property type="match status" value="1"/>
</dbReference>
<dbReference type="Gene3D" id="1.10.533.10">
    <property type="entry name" value="Death Domain, Fas"/>
    <property type="match status" value="1"/>
</dbReference>
<dbReference type="GO" id="GO:0006915">
    <property type="term" value="P:apoptotic process"/>
    <property type="evidence" value="ECO:0007669"/>
    <property type="project" value="InterPro"/>
</dbReference>
<dbReference type="InterPro" id="IPR003591">
    <property type="entry name" value="Leu-rich_rpt_typical-subtyp"/>
</dbReference>
<dbReference type="Proteomes" id="UP000261520">
    <property type="component" value="Unplaced"/>
</dbReference>
<feature type="compositionally biased region" description="Low complexity" evidence="4">
    <location>
        <begin position="14"/>
        <end position="29"/>
    </location>
</feature>
<feature type="domain" description="Death" evidence="5">
    <location>
        <begin position="745"/>
        <end position="831"/>
    </location>
</feature>
<protein>
    <submittedName>
        <fullName evidence="7">Uncharacterized protein</fullName>
    </submittedName>
</protein>
<evidence type="ECO:0000259" key="5">
    <source>
        <dbReference type="PROSITE" id="PS50017"/>
    </source>
</evidence>
<reference evidence="7" key="2">
    <citation type="submission" date="2025-09" db="UniProtKB">
        <authorList>
            <consortium name="Ensembl"/>
        </authorList>
    </citation>
    <scope>IDENTIFICATION</scope>
</reference>
<evidence type="ECO:0000256" key="3">
    <source>
        <dbReference type="PIRSR" id="PIRSR619502-2"/>
    </source>
</evidence>
<organism evidence="7 8">
    <name type="scientific">Periophthalmus magnuspinnatus</name>
    <dbReference type="NCBI Taxonomy" id="409849"/>
    <lineage>
        <taxon>Eukaryota</taxon>
        <taxon>Metazoa</taxon>
        <taxon>Chordata</taxon>
        <taxon>Craniata</taxon>
        <taxon>Vertebrata</taxon>
        <taxon>Euteleostomi</taxon>
        <taxon>Actinopterygii</taxon>
        <taxon>Neopterygii</taxon>
        <taxon>Teleostei</taxon>
        <taxon>Neoteleostei</taxon>
        <taxon>Acanthomorphata</taxon>
        <taxon>Gobiaria</taxon>
        <taxon>Gobiiformes</taxon>
        <taxon>Gobioidei</taxon>
        <taxon>Gobiidae</taxon>
        <taxon>Oxudercinae</taxon>
        <taxon>Periophthalmus</taxon>
    </lineage>
</organism>
<dbReference type="FunFam" id="3.80.10.10:FF:001086">
    <property type="entry name" value="P53-induced death domain protein 1"/>
    <property type="match status" value="1"/>
</dbReference>
<sequence>MDCSFIFSNLQVKPSSSSSSSGSSSSVPSLSPPLPPSVDITDVMSETRLILDVYRGGAAALPLLWGSVPHQLKGLQYLRLGSEEKSGTQAALEVLPYLTELRSLAIRGHRFYDAQGDPLPGLLTTLPESMSTLSFLIHLDLSFNQLSSLPSCLLQLSALSSLVLCYNRLSALPPDMDQLSSLTFLSLMGNQLVSLPQSLGQLKALQTLDVSYNLLQQLPDETGSLESLVKLELSHNKLKELPETIGKNSVRYFISNIIIYHCLLLSLRELVINSNELRVIPQSLSKLPQLKIDSKNNPLGRPLTPPALPPSPGNHFTELLFPPGCLHTTTRLEWVWKRPERKWVHLEDHEILLSRPLELRPHGIAFLKPVEVCVPYHRSRRKEIVVRKFDGQSWSILTTLACCSVQQFSWFMVVSRLVKDTCSVTPAGTLLVSTSDPAIKITFPQHSTLEIRTITLQVNFAVKLQTLCGDPQATVSPLLCLSQTPNKNFLQPVKVQIPLPTGVTGHTVDRSCLHLLHGDPTAQTWTDITSQVYLEITHLYAIFYITHFSWYWLWYTTQQCVSGVVRKVYQRLKQFKVQFLVMQKKTDPPQVLLQCLPADKVDSTVQALLPQYDGPHPSDLCDLLEGEQFFAGFERGLDISTDSPDCVEGRLRFVFYSSLKNLKEVYIAPAAGQTVPVRGQVSFYRGHIPENLPEEVARKRKGLDSQWLATLPLRLPALNSENNYMTEEPQYPPLNLGDPESGYLTESNLLNISLRIGKDWQRIGINLGLTKEELEQIQYKNKDNLNGLVLDMLFCWARRQKVAGSGSVSKLVAAMMTSGRTDLAEEIEDIVSIGKKKYSESLRRVGLEAGSPSLSEAQQ</sequence>
<keyword evidence="2" id="KW-0677">Repeat</keyword>
<feature type="site" description="Cleavage; by autolysis" evidence="3">
    <location>
        <begin position="408"/>
        <end position="409"/>
    </location>
</feature>
<dbReference type="PROSITE" id="PS50017">
    <property type="entry name" value="DEATH_DOMAIN"/>
    <property type="match status" value="1"/>
</dbReference>
<dbReference type="PANTHER" id="PTHR48051:SF1">
    <property type="entry name" value="RAS SUPPRESSOR PROTEIN 1"/>
    <property type="match status" value="1"/>
</dbReference>
<dbReference type="GO" id="GO:0007165">
    <property type="term" value="P:signal transduction"/>
    <property type="evidence" value="ECO:0007669"/>
    <property type="project" value="InterPro"/>
</dbReference>
<keyword evidence="1" id="KW-0433">Leucine-rich repeat</keyword>
<dbReference type="SUPFAM" id="SSF47986">
    <property type="entry name" value="DEATH domain"/>
    <property type="match status" value="1"/>
</dbReference>
<evidence type="ECO:0000256" key="4">
    <source>
        <dbReference type="SAM" id="MobiDB-lite"/>
    </source>
</evidence>
<dbReference type="InterPro" id="IPR000906">
    <property type="entry name" value="ZU5_dom"/>
</dbReference>
<dbReference type="Pfam" id="PF10461">
    <property type="entry name" value="Peptidase_S68"/>
    <property type="match status" value="1"/>
</dbReference>
<evidence type="ECO:0000256" key="2">
    <source>
        <dbReference type="ARBA" id="ARBA00022737"/>
    </source>
</evidence>
<dbReference type="FunFam" id="1.10.533.10:FF:000088">
    <property type="entry name" value="P53-induced death domain protein 1"/>
    <property type="match status" value="1"/>
</dbReference>
<dbReference type="Pfam" id="PF00531">
    <property type="entry name" value="Death"/>
    <property type="match status" value="1"/>
</dbReference>
<evidence type="ECO:0000313" key="7">
    <source>
        <dbReference type="Ensembl" id="ENSPMGP00000000500.1"/>
    </source>
</evidence>
<dbReference type="AlphaFoldDB" id="A0A3B3Z7D7"/>
<dbReference type="SMART" id="SM00364">
    <property type="entry name" value="LRR_BAC"/>
    <property type="match status" value="6"/>
</dbReference>
<evidence type="ECO:0000256" key="1">
    <source>
        <dbReference type="ARBA" id="ARBA00022614"/>
    </source>
</evidence>
<evidence type="ECO:0000259" key="6">
    <source>
        <dbReference type="PROSITE" id="PS51145"/>
    </source>
</evidence>
<dbReference type="STRING" id="409849.ENSPMGP00000000500"/>
<evidence type="ECO:0000313" key="8">
    <source>
        <dbReference type="Proteomes" id="UP000261520"/>
    </source>
</evidence>
<dbReference type="Gene3D" id="3.80.10.10">
    <property type="entry name" value="Ribonuclease Inhibitor"/>
    <property type="match status" value="1"/>
</dbReference>
<dbReference type="Ensembl" id="ENSPMGT00000000524.1">
    <property type="protein sequence ID" value="ENSPMGP00000000500.1"/>
    <property type="gene ID" value="ENSPMGG00000000428.1"/>
</dbReference>
<dbReference type="PROSITE" id="PS51145">
    <property type="entry name" value="ZU5"/>
    <property type="match status" value="1"/>
</dbReference>
<dbReference type="GO" id="GO:0005737">
    <property type="term" value="C:cytoplasm"/>
    <property type="evidence" value="ECO:0007669"/>
    <property type="project" value="TreeGrafter"/>
</dbReference>
<dbReference type="PRINTS" id="PR00019">
    <property type="entry name" value="LEURICHRPT"/>
</dbReference>
<reference evidence="7" key="1">
    <citation type="submission" date="2025-08" db="UniProtKB">
        <authorList>
            <consortium name="Ensembl"/>
        </authorList>
    </citation>
    <scope>IDENTIFICATION</scope>
</reference>
<dbReference type="InterPro" id="IPR000488">
    <property type="entry name" value="Death_dom"/>
</dbReference>
<keyword evidence="8" id="KW-1185">Reference proteome</keyword>
<dbReference type="GO" id="GO:0006974">
    <property type="term" value="P:DNA damage response"/>
    <property type="evidence" value="ECO:0007669"/>
    <property type="project" value="InterPro"/>
</dbReference>
<dbReference type="Gene3D" id="2.60.220.30">
    <property type="match status" value="2"/>
</dbReference>
<feature type="region of interest" description="Disordered" evidence="4">
    <location>
        <begin position="12"/>
        <end position="38"/>
    </location>
</feature>
<dbReference type="InterPro" id="IPR001611">
    <property type="entry name" value="Leu-rich_rpt"/>
</dbReference>
<dbReference type="InterPro" id="IPR032675">
    <property type="entry name" value="LRR_dom_sf"/>
</dbReference>
<name>A0A3B3Z7D7_9GOBI</name>
<proteinExistence type="predicted"/>
<dbReference type="FunFam" id="2.60.220.30:FF:000011">
    <property type="entry name" value="P53-induced death domain protein 1"/>
    <property type="match status" value="1"/>
</dbReference>
<dbReference type="Pfam" id="PF13855">
    <property type="entry name" value="LRR_8"/>
    <property type="match status" value="1"/>
</dbReference>
<dbReference type="PANTHER" id="PTHR48051">
    <property type="match status" value="1"/>
</dbReference>